<protein>
    <submittedName>
        <fullName evidence="8">Oligosaccharide flippase family protein</fullName>
    </submittedName>
</protein>
<comment type="caution">
    <text evidence="8">The sequence shown here is derived from an EMBL/GenBank/DDBJ whole genome shotgun (WGS) entry which is preliminary data.</text>
</comment>
<keyword evidence="4 7" id="KW-0812">Transmembrane</keyword>
<evidence type="ECO:0000313" key="9">
    <source>
        <dbReference type="Proteomes" id="UP001138661"/>
    </source>
</evidence>
<feature type="transmembrane region" description="Helical" evidence="7">
    <location>
        <begin position="328"/>
        <end position="353"/>
    </location>
</feature>
<dbReference type="Proteomes" id="UP001138661">
    <property type="component" value="Unassembled WGS sequence"/>
</dbReference>
<evidence type="ECO:0000256" key="2">
    <source>
        <dbReference type="ARBA" id="ARBA00007430"/>
    </source>
</evidence>
<evidence type="ECO:0000256" key="5">
    <source>
        <dbReference type="ARBA" id="ARBA00022989"/>
    </source>
</evidence>
<proteinExistence type="inferred from homology"/>
<feature type="transmembrane region" description="Helical" evidence="7">
    <location>
        <begin position="235"/>
        <end position="255"/>
    </location>
</feature>
<feature type="transmembrane region" description="Helical" evidence="7">
    <location>
        <begin position="207"/>
        <end position="229"/>
    </location>
</feature>
<dbReference type="PANTHER" id="PTHR30250:SF10">
    <property type="entry name" value="LIPOPOLYSACCHARIDE BIOSYNTHESIS PROTEIN WZXC"/>
    <property type="match status" value="1"/>
</dbReference>
<feature type="transmembrane region" description="Helical" evidence="7">
    <location>
        <begin position="38"/>
        <end position="60"/>
    </location>
</feature>
<organism evidence="8 9">
    <name type="scientific">Roseobacter insulae</name>
    <dbReference type="NCBI Taxonomy" id="2859783"/>
    <lineage>
        <taxon>Bacteria</taxon>
        <taxon>Pseudomonadati</taxon>
        <taxon>Pseudomonadota</taxon>
        <taxon>Alphaproteobacteria</taxon>
        <taxon>Rhodobacterales</taxon>
        <taxon>Roseobacteraceae</taxon>
        <taxon>Roseobacter</taxon>
    </lineage>
</organism>
<keyword evidence="5 7" id="KW-1133">Transmembrane helix</keyword>
<reference evidence="8" key="1">
    <citation type="submission" date="2021-07" db="EMBL/GenBank/DDBJ databases">
        <title>Roseobacter insulae sp. nov., isolated from a tidal flat.</title>
        <authorList>
            <person name="Park S."/>
            <person name="Yoon J.-H."/>
        </authorList>
    </citation>
    <scope>NUCLEOTIDE SEQUENCE</scope>
    <source>
        <strain evidence="8">YSTF-M11</strain>
    </source>
</reference>
<dbReference type="PANTHER" id="PTHR30250">
    <property type="entry name" value="PST FAMILY PREDICTED COLANIC ACID TRANSPORTER"/>
    <property type="match status" value="1"/>
</dbReference>
<comment type="subcellular location">
    <subcellularLocation>
        <location evidence="1">Cell membrane</location>
        <topology evidence="1">Multi-pass membrane protein</topology>
    </subcellularLocation>
</comment>
<dbReference type="Pfam" id="PF13440">
    <property type="entry name" value="Polysacc_synt_3"/>
    <property type="match status" value="1"/>
</dbReference>
<feature type="transmembrane region" description="Helical" evidence="7">
    <location>
        <begin position="414"/>
        <end position="436"/>
    </location>
</feature>
<evidence type="ECO:0000256" key="7">
    <source>
        <dbReference type="SAM" id="Phobius"/>
    </source>
</evidence>
<name>A0A9X1G0E2_9RHOB</name>
<evidence type="ECO:0000256" key="6">
    <source>
        <dbReference type="ARBA" id="ARBA00023136"/>
    </source>
</evidence>
<keyword evidence="3" id="KW-1003">Cell membrane</keyword>
<dbReference type="AlphaFoldDB" id="A0A9X1G0E2"/>
<dbReference type="EMBL" id="JAHXDN010000011">
    <property type="protein sequence ID" value="MBW4710792.1"/>
    <property type="molecule type" value="Genomic_DNA"/>
</dbReference>
<evidence type="ECO:0000256" key="4">
    <source>
        <dbReference type="ARBA" id="ARBA00022692"/>
    </source>
</evidence>
<feature type="transmembrane region" description="Helical" evidence="7">
    <location>
        <begin position="296"/>
        <end position="316"/>
    </location>
</feature>
<dbReference type="InterPro" id="IPR050833">
    <property type="entry name" value="Poly_Biosynth_Transport"/>
</dbReference>
<feature type="transmembrane region" description="Helical" evidence="7">
    <location>
        <begin position="176"/>
        <end position="195"/>
    </location>
</feature>
<feature type="transmembrane region" description="Helical" evidence="7">
    <location>
        <begin position="365"/>
        <end position="394"/>
    </location>
</feature>
<feature type="transmembrane region" description="Helical" evidence="7">
    <location>
        <begin position="110"/>
        <end position="128"/>
    </location>
</feature>
<keyword evidence="6 7" id="KW-0472">Membrane</keyword>
<comment type="similarity">
    <text evidence="2">Belongs to the polysaccharide synthase family.</text>
</comment>
<accession>A0A9X1G0E2</accession>
<keyword evidence="9" id="KW-1185">Reference proteome</keyword>
<evidence type="ECO:0000256" key="3">
    <source>
        <dbReference type="ARBA" id="ARBA00022475"/>
    </source>
</evidence>
<evidence type="ECO:0000256" key="1">
    <source>
        <dbReference type="ARBA" id="ARBA00004651"/>
    </source>
</evidence>
<dbReference type="GO" id="GO:0005886">
    <property type="term" value="C:plasma membrane"/>
    <property type="evidence" value="ECO:0007669"/>
    <property type="project" value="UniProtKB-SubCell"/>
</dbReference>
<evidence type="ECO:0000313" key="8">
    <source>
        <dbReference type="EMBL" id="MBW4710792.1"/>
    </source>
</evidence>
<feature type="transmembrane region" description="Helical" evidence="7">
    <location>
        <begin position="149"/>
        <end position="170"/>
    </location>
</feature>
<sequence length="444" mass="48148">MSGDGVRARFSRGAGLTVLNFGSGNLLRLLSNLILTRLLFPEAFGLMALVQVFTTGLKMFSDTGLKTSIIRSERGDDPDFLNTAWTLQILRGAILWLGTCALAWPAAQIYGAPMLAQLLPVAGLNMLINGFAPTSVATANRNMTLGRVTMINIGTQVLGITLMVVMAWWLQSVWALVIGGLVNTGATVILQHLTLPGIRNRLRFERAAFDELFSFGKFVFLSTAVTFLINQGDKAILGGYISLADMGVYNIGYFLGSVPFLLSRAVNSNVIFPLYRVAPVAEGPKNRAKVFKARRMVSGACLLGAAIMAYSGVYLVDLMYDPRYSLAGPIVVMLSFTLVPQIVITSYGALLLAAGDAKNFFRINLMTAIVQTALMFAGVIWFGIFGVLLAPALALFATHPMRMKYLRRAQGHDGWGDCVLLGTGFLVTGGACWLHWDEVVRLIS</sequence>
<gene>
    <name evidence="8" type="ORF">KX928_23625</name>
</gene>